<evidence type="ECO:0000256" key="7">
    <source>
        <dbReference type="RuleBase" id="RU000461"/>
    </source>
</evidence>
<keyword evidence="3 6" id="KW-0349">Heme</keyword>
<dbReference type="GO" id="GO:0016705">
    <property type="term" value="F:oxidoreductase activity, acting on paired donors, with incorporation or reduction of molecular oxygen"/>
    <property type="evidence" value="ECO:0007669"/>
    <property type="project" value="InterPro"/>
</dbReference>
<dbReference type="Proteomes" id="UP000016923">
    <property type="component" value="Unassembled WGS sequence"/>
</dbReference>
<evidence type="ECO:0000256" key="8">
    <source>
        <dbReference type="SAM" id="Phobius"/>
    </source>
</evidence>
<dbReference type="AlphaFoldDB" id="S3BSU3"/>
<keyword evidence="7" id="KW-0503">Monooxygenase</keyword>
<dbReference type="GO" id="GO:0004497">
    <property type="term" value="F:monooxygenase activity"/>
    <property type="evidence" value="ECO:0007669"/>
    <property type="project" value="UniProtKB-KW"/>
</dbReference>
<dbReference type="PRINTS" id="PR00385">
    <property type="entry name" value="P450"/>
</dbReference>
<keyword evidence="8" id="KW-0472">Membrane</keyword>
<organism evidence="9 10">
    <name type="scientific">Ophiostoma piceae (strain UAMH 11346)</name>
    <name type="common">Sap stain fungus</name>
    <dbReference type="NCBI Taxonomy" id="1262450"/>
    <lineage>
        <taxon>Eukaryota</taxon>
        <taxon>Fungi</taxon>
        <taxon>Dikarya</taxon>
        <taxon>Ascomycota</taxon>
        <taxon>Pezizomycotina</taxon>
        <taxon>Sordariomycetes</taxon>
        <taxon>Sordariomycetidae</taxon>
        <taxon>Ophiostomatales</taxon>
        <taxon>Ophiostomataceae</taxon>
        <taxon>Ophiostoma</taxon>
    </lineage>
</organism>
<dbReference type="SUPFAM" id="SSF48264">
    <property type="entry name" value="Cytochrome P450"/>
    <property type="match status" value="1"/>
</dbReference>
<keyword evidence="8" id="KW-0812">Transmembrane</keyword>
<gene>
    <name evidence="9" type="ORF">F503_01343</name>
</gene>
<reference evidence="9 10" key="1">
    <citation type="journal article" date="2013" name="BMC Genomics">
        <title>The genome and transcriptome of the pine saprophyte Ophiostoma piceae, and a comparison with the bark beetle-associated pine pathogen Grosmannia clavigera.</title>
        <authorList>
            <person name="Haridas S."/>
            <person name="Wang Y."/>
            <person name="Lim L."/>
            <person name="Massoumi Alamouti S."/>
            <person name="Jackman S."/>
            <person name="Docking R."/>
            <person name="Robertson G."/>
            <person name="Birol I."/>
            <person name="Bohlmann J."/>
            <person name="Breuil C."/>
        </authorList>
    </citation>
    <scope>NUCLEOTIDE SEQUENCE [LARGE SCALE GENOMIC DNA]</scope>
    <source>
        <strain evidence="9 10">UAMH 11346</strain>
    </source>
</reference>
<keyword evidence="4 6" id="KW-0479">Metal-binding</keyword>
<dbReference type="GO" id="GO:0020037">
    <property type="term" value="F:heme binding"/>
    <property type="evidence" value="ECO:0007669"/>
    <property type="project" value="InterPro"/>
</dbReference>
<dbReference type="InterPro" id="IPR050121">
    <property type="entry name" value="Cytochrome_P450_monoxygenase"/>
</dbReference>
<dbReference type="PANTHER" id="PTHR24305:SF166">
    <property type="entry name" value="CYTOCHROME P450 12A4, MITOCHONDRIAL-RELATED"/>
    <property type="match status" value="1"/>
</dbReference>
<dbReference type="EMBL" id="KE148161">
    <property type="protein sequence ID" value="EPE04339.1"/>
    <property type="molecule type" value="Genomic_DNA"/>
</dbReference>
<evidence type="ECO:0000256" key="2">
    <source>
        <dbReference type="ARBA" id="ARBA00010617"/>
    </source>
</evidence>
<evidence type="ECO:0000256" key="3">
    <source>
        <dbReference type="ARBA" id="ARBA00022617"/>
    </source>
</evidence>
<keyword evidence="5 6" id="KW-0408">Iron</keyword>
<keyword evidence="7" id="KW-0560">Oxidoreductase</keyword>
<evidence type="ECO:0000313" key="9">
    <source>
        <dbReference type="EMBL" id="EPE04339.1"/>
    </source>
</evidence>
<dbReference type="GO" id="GO:0005506">
    <property type="term" value="F:iron ion binding"/>
    <property type="evidence" value="ECO:0007669"/>
    <property type="project" value="InterPro"/>
</dbReference>
<evidence type="ECO:0000256" key="6">
    <source>
        <dbReference type="PIRSR" id="PIRSR602401-1"/>
    </source>
</evidence>
<protein>
    <submittedName>
        <fullName evidence="9">Cytochrome p450</fullName>
    </submittedName>
</protein>
<dbReference type="PROSITE" id="PS00086">
    <property type="entry name" value="CYTOCHROME_P450"/>
    <property type="match status" value="1"/>
</dbReference>
<dbReference type="PRINTS" id="PR00463">
    <property type="entry name" value="EP450I"/>
</dbReference>
<dbReference type="InterPro" id="IPR036396">
    <property type="entry name" value="Cyt_P450_sf"/>
</dbReference>
<dbReference type="InterPro" id="IPR017972">
    <property type="entry name" value="Cyt_P450_CS"/>
</dbReference>
<dbReference type="OrthoDB" id="1470350at2759"/>
<keyword evidence="10" id="KW-1185">Reference proteome</keyword>
<dbReference type="InterPro" id="IPR001128">
    <property type="entry name" value="Cyt_P450"/>
</dbReference>
<name>S3BSU3_OPHP1</name>
<feature type="binding site" description="axial binding residue" evidence="6">
    <location>
        <position position="480"/>
    </location>
    <ligand>
        <name>heme</name>
        <dbReference type="ChEBI" id="CHEBI:30413"/>
    </ligand>
    <ligandPart>
        <name>Fe</name>
        <dbReference type="ChEBI" id="CHEBI:18248"/>
    </ligandPart>
</feature>
<evidence type="ECO:0000313" key="10">
    <source>
        <dbReference type="Proteomes" id="UP000016923"/>
    </source>
</evidence>
<evidence type="ECO:0000256" key="1">
    <source>
        <dbReference type="ARBA" id="ARBA00001971"/>
    </source>
</evidence>
<dbReference type="InterPro" id="IPR002401">
    <property type="entry name" value="Cyt_P450_E_grp-I"/>
</dbReference>
<keyword evidence="8" id="KW-1133">Transmembrane helix</keyword>
<sequence>MSDFVSLALVWWASFVGSMVATLSFVVFLGLVYKLCIYPEFISPLRNLPGPKDHHILLGQHLNQFKSGDPEEPYMAWMRRWPSQPLIRYYEFLHGDAVLINSPKVYQEVMNNHCYSFVRSVPFRRLIGDIIGEGLVFAEGDTHRVQRRALGGLFTKSNIRTYVPGFNKKAMKLVQDVDNAARGPGKVEIKHLFAKVTLDVIGIFAFGIDLSQFKLRDEFVACYSSMFDLTQYGMLLAAVNLVVPVRWLPVKENNKFMHASVRLRQIMTEITDRRIRDMQDAKRCGTLYDNEGSLRKKDMLTYMVETRYMASHDPWTKADLVEQALNFLATGHETTAGALTFALHLLFQHPRVVRKIRAEARTASIFAGDFNTNDEFGGGPSFNQVDSLQYLDNVLKECLRILPPVAGIPRVATKDVVISGQVIPKGTTLMPVPAVMHHNPAIWGPDADEFKPERWEKPAGGAIDAEHYAWVGFGHGPRACIGRALAELNVKIVLLQLVMRFDFRPVNTGKVPVVNPSGQLRPRGNVWMQVRRANAKFGFNKETNQYYCL</sequence>
<dbReference type="STRING" id="1262450.S3BSU3"/>
<accession>S3BSU3</accession>
<dbReference type="OMA" id="CITWFGT"/>
<comment type="similarity">
    <text evidence="2 7">Belongs to the cytochrome P450 family.</text>
</comment>
<dbReference type="VEuPathDB" id="FungiDB:F503_01343"/>
<dbReference type="PANTHER" id="PTHR24305">
    <property type="entry name" value="CYTOCHROME P450"/>
    <property type="match status" value="1"/>
</dbReference>
<comment type="cofactor">
    <cofactor evidence="1 6">
        <name>heme</name>
        <dbReference type="ChEBI" id="CHEBI:30413"/>
    </cofactor>
</comment>
<evidence type="ECO:0000256" key="5">
    <source>
        <dbReference type="ARBA" id="ARBA00023004"/>
    </source>
</evidence>
<dbReference type="eggNOG" id="KOG0158">
    <property type="taxonomic scope" value="Eukaryota"/>
</dbReference>
<proteinExistence type="inferred from homology"/>
<evidence type="ECO:0000256" key="4">
    <source>
        <dbReference type="ARBA" id="ARBA00022723"/>
    </source>
</evidence>
<dbReference type="Pfam" id="PF00067">
    <property type="entry name" value="p450"/>
    <property type="match status" value="1"/>
</dbReference>
<dbReference type="Gene3D" id="1.10.630.10">
    <property type="entry name" value="Cytochrome P450"/>
    <property type="match status" value="1"/>
</dbReference>
<feature type="transmembrane region" description="Helical" evidence="8">
    <location>
        <begin position="12"/>
        <end position="33"/>
    </location>
</feature>
<dbReference type="HOGENOM" id="CLU_001570_5_11_1"/>